<dbReference type="GO" id="GO:0016787">
    <property type="term" value="F:hydrolase activity"/>
    <property type="evidence" value="ECO:0007669"/>
    <property type="project" value="UniProtKB-KW"/>
</dbReference>
<evidence type="ECO:0000313" key="2">
    <source>
        <dbReference type="Proteomes" id="UP001385892"/>
    </source>
</evidence>
<dbReference type="Pfam" id="PF05728">
    <property type="entry name" value="UPF0227"/>
    <property type="match status" value="1"/>
</dbReference>
<name>A0ABU8WIM2_9BURK</name>
<keyword evidence="1" id="KW-0378">Hydrolase</keyword>
<reference evidence="1 2" key="1">
    <citation type="submission" date="2024-03" db="EMBL/GenBank/DDBJ databases">
        <title>Novel species of the genus Variovorax.</title>
        <authorList>
            <person name="Liu Q."/>
            <person name="Xin Y.-H."/>
        </authorList>
    </citation>
    <scope>NUCLEOTIDE SEQUENCE [LARGE SCALE GENOMIC DNA]</scope>
    <source>
        <strain evidence="1 2">KACC 18900</strain>
    </source>
</reference>
<accession>A0ABU8WIM2</accession>
<dbReference type="RefSeq" id="WP_340341897.1">
    <property type="nucleotide sequence ID" value="NZ_JBBKZT010000003.1"/>
</dbReference>
<dbReference type="InterPro" id="IPR008886">
    <property type="entry name" value="UPF0227/Esterase_YqiA"/>
</dbReference>
<dbReference type="PANTHER" id="PTHR35602:SF3">
    <property type="entry name" value="ESTERASE YQIA"/>
    <property type="match status" value="1"/>
</dbReference>
<dbReference type="SUPFAM" id="SSF53474">
    <property type="entry name" value="alpha/beta-Hydrolases"/>
    <property type="match status" value="1"/>
</dbReference>
<dbReference type="Proteomes" id="UP001385892">
    <property type="component" value="Unassembled WGS sequence"/>
</dbReference>
<keyword evidence="2" id="KW-1185">Reference proteome</keyword>
<organism evidence="1 2">
    <name type="scientific">Variovorax rhizosphaerae</name>
    <dbReference type="NCBI Taxonomy" id="1836200"/>
    <lineage>
        <taxon>Bacteria</taxon>
        <taxon>Pseudomonadati</taxon>
        <taxon>Pseudomonadota</taxon>
        <taxon>Betaproteobacteria</taxon>
        <taxon>Burkholderiales</taxon>
        <taxon>Comamonadaceae</taxon>
        <taxon>Variovorax</taxon>
    </lineage>
</organism>
<dbReference type="InterPro" id="IPR029058">
    <property type="entry name" value="AB_hydrolase_fold"/>
</dbReference>
<gene>
    <name evidence="1" type="ORF">WKW82_08845</name>
</gene>
<protein>
    <submittedName>
        <fullName evidence="1">YqiA/YcfP family alpha/beta fold hydrolase</fullName>
    </submittedName>
</protein>
<proteinExistence type="predicted"/>
<evidence type="ECO:0000313" key="1">
    <source>
        <dbReference type="EMBL" id="MEJ8846755.1"/>
    </source>
</evidence>
<dbReference type="EMBL" id="JBBKZT010000003">
    <property type="protein sequence ID" value="MEJ8846755.1"/>
    <property type="molecule type" value="Genomic_DNA"/>
</dbReference>
<dbReference type="PANTHER" id="PTHR35602">
    <property type="entry name" value="ESTERASE YQIA-RELATED"/>
    <property type="match status" value="1"/>
</dbReference>
<sequence length="197" mass="22138">MRHPPTTHLLYLHGFRSSPNSTKAQVMARRIAASHPEVHWWCPQLPPSPREAIDMVMRGIASWPRESMAVVGSSLGGFYATYVAGMTRCPTVLLNPAVDPARDLARHIGTQSQWHDPAQQFHFRPEYIGELKALEVGALPRPERCFAIVAKGDEVLDWREMSARYSGSRVKLLSKGDHALSDFERAHLDEVMAFLNL</sequence>
<comment type="caution">
    <text evidence="1">The sequence shown here is derived from an EMBL/GenBank/DDBJ whole genome shotgun (WGS) entry which is preliminary data.</text>
</comment>
<dbReference type="Gene3D" id="3.40.50.1820">
    <property type="entry name" value="alpha/beta hydrolase"/>
    <property type="match status" value="1"/>
</dbReference>